<evidence type="ECO:0000313" key="10">
    <source>
        <dbReference type="Proteomes" id="UP000887581"/>
    </source>
</evidence>
<evidence type="ECO:0000256" key="4">
    <source>
        <dbReference type="ARBA" id="ARBA00022692"/>
    </source>
</evidence>
<comment type="subcellular location">
    <subcellularLocation>
        <location evidence="1">Membrane</location>
        <topology evidence="1">Multi-pass membrane protein</topology>
    </subcellularLocation>
</comment>
<organism evidence="10 11">
    <name type="scientific">Setaria digitata</name>
    <dbReference type="NCBI Taxonomy" id="48799"/>
    <lineage>
        <taxon>Eukaryota</taxon>
        <taxon>Metazoa</taxon>
        <taxon>Ecdysozoa</taxon>
        <taxon>Nematoda</taxon>
        <taxon>Chromadorea</taxon>
        <taxon>Rhabditida</taxon>
        <taxon>Spirurina</taxon>
        <taxon>Spiruromorpha</taxon>
        <taxon>Filarioidea</taxon>
        <taxon>Setariidae</taxon>
        <taxon>Setaria</taxon>
    </lineage>
</organism>
<dbReference type="SUPFAM" id="SSF103506">
    <property type="entry name" value="Mitochondrial carrier"/>
    <property type="match status" value="1"/>
</dbReference>
<reference evidence="11" key="1">
    <citation type="submission" date="2022-11" db="UniProtKB">
        <authorList>
            <consortium name="WormBaseParasite"/>
        </authorList>
    </citation>
    <scope>IDENTIFICATION</scope>
</reference>
<dbReference type="Proteomes" id="UP000887581">
    <property type="component" value="Unplaced"/>
</dbReference>
<evidence type="ECO:0000256" key="9">
    <source>
        <dbReference type="RuleBase" id="RU000488"/>
    </source>
</evidence>
<evidence type="ECO:0000256" key="3">
    <source>
        <dbReference type="ARBA" id="ARBA00022448"/>
    </source>
</evidence>
<dbReference type="PANTHER" id="PTHR45618">
    <property type="entry name" value="MITOCHONDRIAL DICARBOXYLATE CARRIER-RELATED"/>
    <property type="match status" value="1"/>
</dbReference>
<comment type="similarity">
    <text evidence="2 9">Belongs to the mitochondrial carrier (TC 2.A.29) family.</text>
</comment>
<evidence type="ECO:0000256" key="6">
    <source>
        <dbReference type="ARBA" id="ARBA00022989"/>
    </source>
</evidence>
<proteinExistence type="inferred from homology"/>
<feature type="repeat" description="Solcar" evidence="8">
    <location>
        <begin position="221"/>
        <end position="308"/>
    </location>
</feature>
<feature type="repeat" description="Solcar" evidence="8">
    <location>
        <begin position="121"/>
        <end position="210"/>
    </location>
</feature>
<evidence type="ECO:0000256" key="7">
    <source>
        <dbReference type="ARBA" id="ARBA00023136"/>
    </source>
</evidence>
<keyword evidence="4 8" id="KW-0812">Transmembrane</keyword>
<keyword evidence="6" id="KW-1133">Transmembrane helix</keyword>
<sequence>MKKEPFLEEDEKEIAAAGSHSVFHVLQAAPELITEVACVSCTEEEGRVSNRHRESMQKGHRLACSAPCSDRCRKRWNRQTDRRRARGDRLSAGKHGTLFIRPWCRGQWSIMSAQAKEQRVSRWYFGGTASAGAAMCTHPLDLLKVHLQTQQHGQLGIVDMTMKIVRSDGIRGLYNGISASLLRQDADVLHVFQMTYSLTRFGMYEQLKKQFPGDSTIPFYQKAAMAGISGACGGFIGTPGDMVNVRMQNDMKLPPAERRNYKHAFDGLFRVMRDEGVTRLFNGAAMATSRAVFMTIGQLSFYDQIKQVAISTGYFKDTPTTHFGSSFAAASIATVLTQPLDVMKTRMMNAKPGQFNGILSCFVYTAKLGPTGFFKGFIPAWVRLAPQTILTFIFLEQLRLNFGYFRTPVAK</sequence>
<dbReference type="PROSITE" id="PS50920">
    <property type="entry name" value="SOLCAR"/>
    <property type="match status" value="3"/>
</dbReference>
<dbReference type="GO" id="GO:0016020">
    <property type="term" value="C:membrane"/>
    <property type="evidence" value="ECO:0007669"/>
    <property type="project" value="UniProtKB-SubCell"/>
</dbReference>
<keyword evidence="7 8" id="KW-0472">Membrane</keyword>
<keyword evidence="10" id="KW-1185">Reference proteome</keyword>
<keyword evidence="3 9" id="KW-0813">Transport</keyword>
<keyword evidence="5" id="KW-0677">Repeat</keyword>
<protein>
    <submittedName>
        <fullName evidence="11">Mitochondrial dicarboxylate carrier</fullName>
    </submittedName>
</protein>
<dbReference type="InterPro" id="IPR018108">
    <property type="entry name" value="MCP_transmembrane"/>
</dbReference>
<evidence type="ECO:0000256" key="2">
    <source>
        <dbReference type="ARBA" id="ARBA00006375"/>
    </source>
</evidence>
<dbReference type="Pfam" id="PF00153">
    <property type="entry name" value="Mito_carr"/>
    <property type="match status" value="3"/>
</dbReference>
<dbReference type="InterPro" id="IPR023395">
    <property type="entry name" value="MCP_dom_sf"/>
</dbReference>
<dbReference type="AlphaFoldDB" id="A0A915Q634"/>
<name>A0A915Q634_9BILA</name>
<dbReference type="Gene3D" id="1.50.40.10">
    <property type="entry name" value="Mitochondrial carrier domain"/>
    <property type="match status" value="1"/>
</dbReference>
<evidence type="ECO:0000256" key="1">
    <source>
        <dbReference type="ARBA" id="ARBA00004141"/>
    </source>
</evidence>
<accession>A0A915Q634</accession>
<dbReference type="WBParaSite" id="sdigi.contig673.g9447.t1">
    <property type="protein sequence ID" value="sdigi.contig673.g9447.t1"/>
    <property type="gene ID" value="sdigi.contig673.g9447"/>
</dbReference>
<evidence type="ECO:0000256" key="8">
    <source>
        <dbReference type="PROSITE-ProRule" id="PRU00282"/>
    </source>
</evidence>
<feature type="repeat" description="Solcar" evidence="8">
    <location>
        <begin position="317"/>
        <end position="401"/>
    </location>
</feature>
<evidence type="ECO:0000256" key="5">
    <source>
        <dbReference type="ARBA" id="ARBA00022737"/>
    </source>
</evidence>
<dbReference type="InterPro" id="IPR050391">
    <property type="entry name" value="Mito_Metabolite_Transporter"/>
</dbReference>
<evidence type="ECO:0000313" key="11">
    <source>
        <dbReference type="WBParaSite" id="sdigi.contig673.g9447.t1"/>
    </source>
</evidence>